<accession>A0A4Y2F8Y4</accession>
<sequence length="94" mass="10537">MSRFVATRGLFWDGSSNFEQRSDVGTTPELAPLPQTSVPHQRESVWPPTYDLASKRPKCTADLRWNRVSSSESSAPEVGTLPLGHRRPETRQTV</sequence>
<dbReference type="EMBL" id="BGPR01000841">
    <property type="protein sequence ID" value="GBM37467.1"/>
    <property type="molecule type" value="Genomic_DNA"/>
</dbReference>
<comment type="caution">
    <text evidence="2">The sequence shown here is derived from an EMBL/GenBank/DDBJ whole genome shotgun (WGS) entry which is preliminary data.</text>
</comment>
<evidence type="ECO:0000313" key="2">
    <source>
        <dbReference type="EMBL" id="GBM37467.1"/>
    </source>
</evidence>
<keyword evidence="3" id="KW-1185">Reference proteome</keyword>
<proteinExistence type="predicted"/>
<name>A0A4Y2F8Y4_ARAVE</name>
<gene>
    <name evidence="2" type="ORF">AVEN_263142_1</name>
</gene>
<organism evidence="2 3">
    <name type="scientific">Araneus ventricosus</name>
    <name type="common">Orbweaver spider</name>
    <name type="synonym">Epeira ventricosa</name>
    <dbReference type="NCBI Taxonomy" id="182803"/>
    <lineage>
        <taxon>Eukaryota</taxon>
        <taxon>Metazoa</taxon>
        <taxon>Ecdysozoa</taxon>
        <taxon>Arthropoda</taxon>
        <taxon>Chelicerata</taxon>
        <taxon>Arachnida</taxon>
        <taxon>Araneae</taxon>
        <taxon>Araneomorphae</taxon>
        <taxon>Entelegynae</taxon>
        <taxon>Araneoidea</taxon>
        <taxon>Araneidae</taxon>
        <taxon>Araneus</taxon>
    </lineage>
</organism>
<reference evidence="2 3" key="1">
    <citation type="journal article" date="2019" name="Sci. Rep.">
        <title>Orb-weaving spider Araneus ventricosus genome elucidates the spidroin gene catalogue.</title>
        <authorList>
            <person name="Kono N."/>
            <person name="Nakamura H."/>
            <person name="Ohtoshi R."/>
            <person name="Moran D.A.P."/>
            <person name="Shinohara A."/>
            <person name="Yoshida Y."/>
            <person name="Fujiwara M."/>
            <person name="Mori M."/>
            <person name="Tomita M."/>
            <person name="Arakawa K."/>
        </authorList>
    </citation>
    <scope>NUCLEOTIDE SEQUENCE [LARGE SCALE GENOMIC DNA]</scope>
</reference>
<dbReference type="Proteomes" id="UP000499080">
    <property type="component" value="Unassembled WGS sequence"/>
</dbReference>
<dbReference type="AlphaFoldDB" id="A0A4Y2F8Y4"/>
<protein>
    <submittedName>
        <fullName evidence="2">Uncharacterized protein</fullName>
    </submittedName>
</protein>
<evidence type="ECO:0000313" key="3">
    <source>
        <dbReference type="Proteomes" id="UP000499080"/>
    </source>
</evidence>
<feature type="region of interest" description="Disordered" evidence="1">
    <location>
        <begin position="67"/>
        <end position="94"/>
    </location>
</feature>
<feature type="compositionally biased region" description="Polar residues" evidence="1">
    <location>
        <begin position="16"/>
        <end position="25"/>
    </location>
</feature>
<evidence type="ECO:0000256" key="1">
    <source>
        <dbReference type="SAM" id="MobiDB-lite"/>
    </source>
</evidence>
<feature type="region of interest" description="Disordered" evidence="1">
    <location>
        <begin position="16"/>
        <end position="51"/>
    </location>
</feature>